<evidence type="ECO:0000313" key="6">
    <source>
        <dbReference type="EMBL" id="MBG8554110.1"/>
    </source>
</evidence>
<dbReference type="PANTHER" id="PTHR30055:SF234">
    <property type="entry name" value="HTH-TYPE TRANSCRIPTIONAL REGULATOR BETI"/>
    <property type="match status" value="1"/>
</dbReference>
<keyword evidence="7" id="KW-1185">Reference proteome</keyword>
<dbReference type="InterPro" id="IPR009057">
    <property type="entry name" value="Homeodomain-like_sf"/>
</dbReference>
<proteinExistence type="predicted"/>
<gene>
    <name evidence="6" type="ORF">I5L79_11170</name>
</gene>
<protein>
    <submittedName>
        <fullName evidence="6">TetR/AcrR family transcriptional regulator</fullName>
    </submittedName>
</protein>
<dbReference type="InterPro" id="IPR001647">
    <property type="entry name" value="HTH_TetR"/>
</dbReference>
<reference evidence="6 7" key="1">
    <citation type="submission" date="2020-11" db="EMBL/GenBank/DDBJ databases">
        <title>Hymenobacter sp.</title>
        <authorList>
            <person name="Kim M.K."/>
        </authorList>
    </citation>
    <scope>NUCLEOTIDE SEQUENCE [LARGE SCALE GENOMIC DNA]</scope>
    <source>
        <strain evidence="6 7">BT594</strain>
    </source>
</reference>
<keyword evidence="3" id="KW-0804">Transcription</keyword>
<dbReference type="Proteomes" id="UP000601099">
    <property type="component" value="Unassembled WGS sequence"/>
</dbReference>
<evidence type="ECO:0000313" key="7">
    <source>
        <dbReference type="Proteomes" id="UP000601099"/>
    </source>
</evidence>
<dbReference type="InterPro" id="IPR050109">
    <property type="entry name" value="HTH-type_TetR-like_transc_reg"/>
</dbReference>
<evidence type="ECO:0000256" key="2">
    <source>
        <dbReference type="ARBA" id="ARBA00023125"/>
    </source>
</evidence>
<dbReference type="Gene3D" id="1.10.357.10">
    <property type="entry name" value="Tetracycline Repressor, domain 2"/>
    <property type="match status" value="1"/>
</dbReference>
<dbReference type="EMBL" id="JADWYK010000005">
    <property type="protein sequence ID" value="MBG8554110.1"/>
    <property type="molecule type" value="Genomic_DNA"/>
</dbReference>
<name>A0ABS0L1W3_9BACT</name>
<accession>A0ABS0L1W3</accession>
<dbReference type="PROSITE" id="PS50977">
    <property type="entry name" value="HTH_TETR_2"/>
    <property type="match status" value="1"/>
</dbReference>
<evidence type="ECO:0000256" key="3">
    <source>
        <dbReference type="ARBA" id="ARBA00023163"/>
    </source>
</evidence>
<dbReference type="Pfam" id="PF00440">
    <property type="entry name" value="TetR_N"/>
    <property type="match status" value="1"/>
</dbReference>
<keyword evidence="1" id="KW-0805">Transcription regulation</keyword>
<comment type="caution">
    <text evidence="6">The sequence shown here is derived from an EMBL/GenBank/DDBJ whole genome shotgun (WGS) entry which is preliminary data.</text>
</comment>
<evidence type="ECO:0000256" key="1">
    <source>
        <dbReference type="ARBA" id="ARBA00023015"/>
    </source>
</evidence>
<keyword evidence="2 4" id="KW-0238">DNA-binding</keyword>
<sequence length="188" mass="20605">MLPMTSGTEQTIVEAAILVFNEDYSAPLEKVAERAGVTRRTLHRYFAGREELLACCARDMQRSCRLALTQALASSSDPMVQLEHILYAGIDCGAKYAFFTKLHTRPEHQHAPGQVADCAEYDALQARCRAVVTRLQQEGKISAHLSADWVLLLLSGVVKTTIEARAAGAAGPHLQQFAWFSFSKGIGL</sequence>
<dbReference type="PANTHER" id="PTHR30055">
    <property type="entry name" value="HTH-TYPE TRANSCRIPTIONAL REGULATOR RUTR"/>
    <property type="match status" value="1"/>
</dbReference>
<feature type="domain" description="HTH tetR-type" evidence="5">
    <location>
        <begin position="6"/>
        <end position="64"/>
    </location>
</feature>
<evidence type="ECO:0000259" key="5">
    <source>
        <dbReference type="PROSITE" id="PS50977"/>
    </source>
</evidence>
<dbReference type="SUPFAM" id="SSF46689">
    <property type="entry name" value="Homeodomain-like"/>
    <property type="match status" value="1"/>
</dbReference>
<organism evidence="6 7">
    <name type="scientific">Hymenobacter guriensis</name>
    <dbReference type="NCBI Taxonomy" id="2793065"/>
    <lineage>
        <taxon>Bacteria</taxon>
        <taxon>Pseudomonadati</taxon>
        <taxon>Bacteroidota</taxon>
        <taxon>Cytophagia</taxon>
        <taxon>Cytophagales</taxon>
        <taxon>Hymenobacteraceae</taxon>
        <taxon>Hymenobacter</taxon>
    </lineage>
</organism>
<feature type="DNA-binding region" description="H-T-H motif" evidence="4">
    <location>
        <begin position="27"/>
        <end position="46"/>
    </location>
</feature>
<evidence type="ECO:0000256" key="4">
    <source>
        <dbReference type="PROSITE-ProRule" id="PRU00335"/>
    </source>
</evidence>